<accession>A0A4Y7I9L6</accession>
<dbReference type="InterPro" id="IPR017451">
    <property type="entry name" value="F-box-assoc_interact_dom"/>
</dbReference>
<dbReference type="AlphaFoldDB" id="A0A4Y7I9L6"/>
<dbReference type="InterPro" id="IPR013187">
    <property type="entry name" value="F-box-assoc_dom_typ3"/>
</dbReference>
<evidence type="ECO:0000259" key="2">
    <source>
        <dbReference type="Pfam" id="PF08268"/>
    </source>
</evidence>
<dbReference type="PANTHER" id="PTHR31111:SF136">
    <property type="entry name" value="F-BOX ASSOCIATED DOMAIN-CONTAINING PROTEIN"/>
    <property type="match status" value="1"/>
</dbReference>
<dbReference type="EMBL" id="CM010715">
    <property type="protein sequence ID" value="RZC44089.1"/>
    <property type="molecule type" value="Genomic_DNA"/>
</dbReference>
<sequence length="512" mass="59584">MKKTELGSPPKFRFMEGGGFRISSPNATEDGRSDSDHLDNEEEAVDGVCDLVKLLEIGSKVRKRNFPDWCEEVRYGGSDPVDSMWEDWVGSSGELWEQKNEEEQRKDLEIRWTYLKDLLNREGVDTSNHRPLLSMRIIDYGKKESDEGILEFKIGSPDKGLVSINKLVLDRGGYSRWTLPRQSVNGLLCLRTSRNDAFLIYNPITGEKSPWVEIKNKQARNQIAFGFDKLSNEHKVICISSSKSGNNRVKEVVEVFTVGKNTWRRIDAVPPIALGEGYEEKVPYYVDGCIYRRIRPDVFHPWVRERILRFDIATEKFRIIPIPDFVVDPERYKFSQTVELTELDGCIAVLNWIRELKIILWKFREVADGNIEWIEEVIDIPPHWNGKYDMSIEALTGTRQIFLHYEDTDGIFYYNRNTRESLRFPIWPDRGVRRVTKLVIGKSFQTALEHVVPRMKLFLSALEYVFSLKIKCIIEFEWEKYNVFVLINGKGKAENLQMQQRRPWAGLAMPNV</sequence>
<evidence type="ECO:0000313" key="4">
    <source>
        <dbReference type="Proteomes" id="UP000316621"/>
    </source>
</evidence>
<dbReference type="PANTHER" id="PTHR31111">
    <property type="entry name" value="BNAA05G37150D PROTEIN-RELATED"/>
    <property type="match status" value="1"/>
</dbReference>
<name>A0A4Y7I9L6_PAPSO</name>
<proteinExistence type="predicted"/>
<dbReference type="NCBIfam" id="TIGR01640">
    <property type="entry name" value="F_box_assoc_1"/>
    <property type="match status" value="1"/>
</dbReference>
<organism evidence="3 4">
    <name type="scientific">Papaver somniferum</name>
    <name type="common">Opium poppy</name>
    <dbReference type="NCBI Taxonomy" id="3469"/>
    <lineage>
        <taxon>Eukaryota</taxon>
        <taxon>Viridiplantae</taxon>
        <taxon>Streptophyta</taxon>
        <taxon>Embryophyta</taxon>
        <taxon>Tracheophyta</taxon>
        <taxon>Spermatophyta</taxon>
        <taxon>Magnoliopsida</taxon>
        <taxon>Ranunculales</taxon>
        <taxon>Papaveraceae</taxon>
        <taxon>Papaveroideae</taxon>
        <taxon>Papaver</taxon>
    </lineage>
</organism>
<keyword evidence="4" id="KW-1185">Reference proteome</keyword>
<gene>
    <name evidence="3" type="ORF">C5167_037044</name>
</gene>
<evidence type="ECO:0000256" key="1">
    <source>
        <dbReference type="SAM" id="MobiDB-lite"/>
    </source>
</evidence>
<feature type="domain" description="F-box associated beta-propeller type 3" evidence="2">
    <location>
        <begin position="181"/>
        <end position="424"/>
    </location>
</feature>
<dbReference type="Pfam" id="PF08268">
    <property type="entry name" value="FBA_3"/>
    <property type="match status" value="1"/>
</dbReference>
<dbReference type="Proteomes" id="UP000316621">
    <property type="component" value="Chromosome 1"/>
</dbReference>
<feature type="region of interest" description="Disordered" evidence="1">
    <location>
        <begin position="1"/>
        <end position="38"/>
    </location>
</feature>
<dbReference type="Gramene" id="RZC44089">
    <property type="protein sequence ID" value="RZC44089"/>
    <property type="gene ID" value="C5167_037044"/>
</dbReference>
<reference evidence="3 4" key="1">
    <citation type="journal article" date="2018" name="Science">
        <title>The opium poppy genome and morphinan production.</title>
        <authorList>
            <person name="Guo L."/>
            <person name="Winzer T."/>
            <person name="Yang X."/>
            <person name="Li Y."/>
            <person name="Ning Z."/>
            <person name="He Z."/>
            <person name="Teodor R."/>
            <person name="Lu Y."/>
            <person name="Bowser T.A."/>
            <person name="Graham I.A."/>
            <person name="Ye K."/>
        </authorList>
    </citation>
    <scope>NUCLEOTIDE SEQUENCE [LARGE SCALE GENOMIC DNA]</scope>
    <source>
        <strain evidence="4">cv. HN1</strain>
        <tissue evidence="3">Leaves</tissue>
    </source>
</reference>
<feature type="compositionally biased region" description="Basic and acidic residues" evidence="1">
    <location>
        <begin position="29"/>
        <end position="38"/>
    </location>
</feature>
<evidence type="ECO:0000313" key="3">
    <source>
        <dbReference type="EMBL" id="RZC44089.1"/>
    </source>
</evidence>
<protein>
    <recommendedName>
        <fullName evidence="2">F-box associated beta-propeller type 3 domain-containing protein</fullName>
    </recommendedName>
</protein>